<accession>A0A554WCT5</accession>
<organism evidence="2 3">
    <name type="scientific">Tepidimonas alkaliphilus</name>
    <dbReference type="NCBI Taxonomy" id="2588942"/>
    <lineage>
        <taxon>Bacteria</taxon>
        <taxon>Pseudomonadati</taxon>
        <taxon>Pseudomonadota</taxon>
        <taxon>Betaproteobacteria</taxon>
        <taxon>Burkholderiales</taxon>
        <taxon>Tepidimonas</taxon>
    </lineage>
</organism>
<keyword evidence="1" id="KW-0732">Signal</keyword>
<dbReference type="Proteomes" id="UP000315736">
    <property type="component" value="Unassembled WGS sequence"/>
</dbReference>
<dbReference type="RefSeq" id="WP_143889037.1">
    <property type="nucleotide sequence ID" value="NZ_VJNB01000001.1"/>
</dbReference>
<evidence type="ECO:0000313" key="3">
    <source>
        <dbReference type="Proteomes" id="UP000315736"/>
    </source>
</evidence>
<name>A0A554WCT5_9BURK</name>
<sequence>MNVIKTVRAGRHASRALIAALLLAAGAMASAPALARSSVVDESTPIVELMPLLLKHEAQLGLTDAQRQALEQFRKDAMPRRVALTQRIRELRGQLRMAILEAAPPARRDELRQQLVQAEQEHLQARERCADFVRSTLTPEQFARVRQWYLDSLP</sequence>
<comment type="caution">
    <text evidence="2">The sequence shown here is derived from an EMBL/GenBank/DDBJ whole genome shotgun (WGS) entry which is preliminary data.</text>
</comment>
<gene>
    <name evidence="2" type="ORF">Talka_00056</name>
</gene>
<dbReference type="Gene3D" id="1.20.120.1490">
    <property type="match status" value="1"/>
</dbReference>
<feature type="chain" id="PRO_5022177194" evidence="1">
    <location>
        <begin position="36"/>
        <end position="154"/>
    </location>
</feature>
<feature type="signal peptide" evidence="1">
    <location>
        <begin position="1"/>
        <end position="35"/>
    </location>
</feature>
<evidence type="ECO:0000256" key="1">
    <source>
        <dbReference type="SAM" id="SignalP"/>
    </source>
</evidence>
<protein>
    <submittedName>
        <fullName evidence="2">LTXXQ motif family protein</fullName>
    </submittedName>
</protein>
<keyword evidence="3" id="KW-1185">Reference proteome</keyword>
<evidence type="ECO:0000313" key="2">
    <source>
        <dbReference type="EMBL" id="TSE21389.1"/>
    </source>
</evidence>
<dbReference type="GO" id="GO:0042597">
    <property type="term" value="C:periplasmic space"/>
    <property type="evidence" value="ECO:0007669"/>
    <property type="project" value="InterPro"/>
</dbReference>
<dbReference type="AlphaFoldDB" id="A0A554WCT5"/>
<reference evidence="2 3" key="1">
    <citation type="submission" date="2019-07" db="EMBL/GenBank/DDBJ databases">
        <title>Tepidimonas alkaliphilus YIM 72238 draft genome.</title>
        <authorList>
            <person name="Da Costa M.S."/>
            <person name="Froufe H.J.C."/>
            <person name="Egas C."/>
            <person name="Albuquerque L."/>
        </authorList>
    </citation>
    <scope>NUCLEOTIDE SEQUENCE [LARGE SCALE GENOMIC DNA]</scope>
    <source>
        <strain evidence="2 3">YIM 72238</strain>
    </source>
</reference>
<dbReference type="InterPro" id="IPR012899">
    <property type="entry name" value="LTXXQ"/>
</dbReference>
<dbReference type="OrthoDB" id="8912642at2"/>
<dbReference type="Pfam" id="PF07813">
    <property type="entry name" value="LTXXQ"/>
    <property type="match status" value="1"/>
</dbReference>
<proteinExistence type="predicted"/>
<dbReference type="EMBL" id="VJNB01000001">
    <property type="protein sequence ID" value="TSE21389.1"/>
    <property type="molecule type" value="Genomic_DNA"/>
</dbReference>